<dbReference type="InterPro" id="IPR036271">
    <property type="entry name" value="Tet_transcr_reg_TetR-rel_C_sf"/>
</dbReference>
<proteinExistence type="predicted"/>
<accession>A0ABV6VVW2</accession>
<sequence length="270" mass="27854">MAYRPTARTEAARAAQRERLLEAARGLLAEGGYAATGVVVVAERAGVATGSVYRHFASRQELLAAVFQHVAGHELDAVREAVREAVRAQRGAAEQLRVLVEVFSHRALRAPRTAWALLAEPVDPLVQTERLAYRRGYLALAREAIAEGVATGELPPQEPSLSAAAVVGAIGEALLGPLSPVGALSPAEPPHPSAAPSPSTAADQAATSPKTPRDPAAETLAVQALVALCLRAVGATAVAVTATAAAAIAANAVEPHTPLRPTTTRDRTAP</sequence>
<dbReference type="Proteomes" id="UP001592531">
    <property type="component" value="Unassembled WGS sequence"/>
</dbReference>
<dbReference type="RefSeq" id="WP_380536467.1">
    <property type="nucleotide sequence ID" value="NZ_JBHFAB010000009.1"/>
</dbReference>
<feature type="domain" description="HTH tetR-type" evidence="4">
    <location>
        <begin position="14"/>
        <end position="74"/>
    </location>
</feature>
<dbReference type="Pfam" id="PF00440">
    <property type="entry name" value="TetR_N"/>
    <property type="match status" value="1"/>
</dbReference>
<evidence type="ECO:0000313" key="5">
    <source>
        <dbReference type="EMBL" id="MFC1417914.1"/>
    </source>
</evidence>
<evidence type="ECO:0000259" key="4">
    <source>
        <dbReference type="PROSITE" id="PS50977"/>
    </source>
</evidence>
<organism evidence="5 6">
    <name type="scientific">Streptacidiphilus cavernicola</name>
    <dbReference type="NCBI Taxonomy" id="3342716"/>
    <lineage>
        <taxon>Bacteria</taxon>
        <taxon>Bacillati</taxon>
        <taxon>Actinomycetota</taxon>
        <taxon>Actinomycetes</taxon>
        <taxon>Kitasatosporales</taxon>
        <taxon>Streptomycetaceae</taxon>
        <taxon>Streptacidiphilus</taxon>
    </lineage>
</organism>
<evidence type="ECO:0000313" key="6">
    <source>
        <dbReference type="Proteomes" id="UP001592531"/>
    </source>
</evidence>
<evidence type="ECO:0000256" key="1">
    <source>
        <dbReference type="ARBA" id="ARBA00023125"/>
    </source>
</evidence>
<dbReference type="Gene3D" id="1.10.357.10">
    <property type="entry name" value="Tetracycline Repressor, domain 2"/>
    <property type="match status" value="1"/>
</dbReference>
<evidence type="ECO:0000256" key="2">
    <source>
        <dbReference type="PROSITE-ProRule" id="PRU00335"/>
    </source>
</evidence>
<dbReference type="PANTHER" id="PTHR30055">
    <property type="entry name" value="HTH-TYPE TRANSCRIPTIONAL REGULATOR RUTR"/>
    <property type="match status" value="1"/>
</dbReference>
<feature type="region of interest" description="Disordered" evidence="3">
    <location>
        <begin position="181"/>
        <end position="215"/>
    </location>
</feature>
<reference evidence="5 6" key="1">
    <citation type="submission" date="2024-09" db="EMBL/GenBank/DDBJ databases">
        <authorList>
            <person name="Lee S.D."/>
        </authorList>
    </citation>
    <scope>NUCLEOTIDE SEQUENCE [LARGE SCALE GENOMIC DNA]</scope>
    <source>
        <strain evidence="5 6">N8-3</strain>
    </source>
</reference>
<comment type="caution">
    <text evidence="5">The sequence shown here is derived from an EMBL/GenBank/DDBJ whole genome shotgun (WGS) entry which is preliminary data.</text>
</comment>
<dbReference type="PRINTS" id="PR00455">
    <property type="entry name" value="HTHTETR"/>
</dbReference>
<dbReference type="InterPro" id="IPR050109">
    <property type="entry name" value="HTH-type_TetR-like_transc_reg"/>
</dbReference>
<dbReference type="InterPro" id="IPR001647">
    <property type="entry name" value="HTH_TetR"/>
</dbReference>
<keyword evidence="6" id="KW-1185">Reference proteome</keyword>
<dbReference type="InterPro" id="IPR009057">
    <property type="entry name" value="Homeodomain-like_sf"/>
</dbReference>
<name>A0ABV6VVW2_9ACTN</name>
<gene>
    <name evidence="5" type="ORF">ACEZDE_14865</name>
</gene>
<dbReference type="SUPFAM" id="SSF46689">
    <property type="entry name" value="Homeodomain-like"/>
    <property type="match status" value="1"/>
</dbReference>
<dbReference type="SUPFAM" id="SSF48498">
    <property type="entry name" value="Tetracyclin repressor-like, C-terminal domain"/>
    <property type="match status" value="1"/>
</dbReference>
<keyword evidence="1 2" id="KW-0238">DNA-binding</keyword>
<dbReference type="Gene3D" id="1.10.10.60">
    <property type="entry name" value="Homeodomain-like"/>
    <property type="match status" value="1"/>
</dbReference>
<feature type="DNA-binding region" description="H-T-H motif" evidence="2">
    <location>
        <begin position="37"/>
        <end position="56"/>
    </location>
</feature>
<evidence type="ECO:0000256" key="3">
    <source>
        <dbReference type="SAM" id="MobiDB-lite"/>
    </source>
</evidence>
<feature type="compositionally biased region" description="Low complexity" evidence="3">
    <location>
        <begin position="196"/>
        <end position="209"/>
    </location>
</feature>
<dbReference type="PANTHER" id="PTHR30055:SF226">
    <property type="entry name" value="HTH-TYPE TRANSCRIPTIONAL REGULATOR PKSA"/>
    <property type="match status" value="1"/>
</dbReference>
<protein>
    <submittedName>
        <fullName evidence="5">TetR/AcrR family transcriptional regulator</fullName>
    </submittedName>
</protein>
<dbReference type="EMBL" id="JBHFAB010000009">
    <property type="protein sequence ID" value="MFC1417914.1"/>
    <property type="molecule type" value="Genomic_DNA"/>
</dbReference>
<dbReference type="PROSITE" id="PS50977">
    <property type="entry name" value="HTH_TETR_2"/>
    <property type="match status" value="1"/>
</dbReference>